<accession>A0A8T9B3K1</accession>
<dbReference type="SUPFAM" id="SSF51338">
    <property type="entry name" value="Composite domain of metallo-dependent hydrolases"/>
    <property type="match status" value="1"/>
</dbReference>
<dbReference type="Gene3D" id="3.20.20.140">
    <property type="entry name" value="Metal-dependent hydrolases"/>
    <property type="match status" value="1"/>
</dbReference>
<dbReference type="InterPro" id="IPR013108">
    <property type="entry name" value="Amidohydro_3"/>
</dbReference>
<sequence>MAYALARLGEERLAKSAYRMCSLFPPPSYPYPYPGPVLGSDFPVEPPSPFAGIWRRGWFPDEKLSVEQALRGFTTNGAYGWLKEDVTGAIEVGKWADWVVVDRDIFEDESGKSLRDVAVRSTWVGGKNVFSSKQAGDRGQPGFLKRLEKFTVCVVERIQGSRATCGWPIIGARE</sequence>
<comment type="caution">
    <text evidence="2">The sequence shown here is derived from an EMBL/GenBank/DDBJ whole genome shotgun (WGS) entry which is preliminary data.</text>
</comment>
<organism evidence="2 3">
    <name type="scientific">Lachnellula arida</name>
    <dbReference type="NCBI Taxonomy" id="1316785"/>
    <lineage>
        <taxon>Eukaryota</taxon>
        <taxon>Fungi</taxon>
        <taxon>Dikarya</taxon>
        <taxon>Ascomycota</taxon>
        <taxon>Pezizomycotina</taxon>
        <taxon>Leotiomycetes</taxon>
        <taxon>Helotiales</taxon>
        <taxon>Lachnaceae</taxon>
        <taxon>Lachnellula</taxon>
    </lineage>
</organism>
<dbReference type="EMBL" id="QGMF01001143">
    <property type="protein sequence ID" value="TVY13043.1"/>
    <property type="molecule type" value="Genomic_DNA"/>
</dbReference>
<gene>
    <name evidence="2" type="ORF">LARI1_G007471</name>
</gene>
<keyword evidence="3" id="KW-1185">Reference proteome</keyword>
<evidence type="ECO:0000259" key="1">
    <source>
        <dbReference type="Pfam" id="PF07969"/>
    </source>
</evidence>
<dbReference type="AlphaFoldDB" id="A0A8T9B3K1"/>
<protein>
    <recommendedName>
        <fullName evidence="1">Amidohydrolase 3 domain-containing protein</fullName>
    </recommendedName>
</protein>
<dbReference type="Gene3D" id="2.30.40.10">
    <property type="entry name" value="Urease, subunit C, domain 1"/>
    <property type="match status" value="1"/>
</dbReference>
<reference evidence="2 3" key="1">
    <citation type="submission" date="2018-05" db="EMBL/GenBank/DDBJ databases">
        <title>Whole genome sequencing for identification of molecular markers to develop diagnostic detection tools for the regulated plant pathogen Lachnellula willkommii.</title>
        <authorList>
            <person name="Giroux E."/>
            <person name="Bilodeau G."/>
        </authorList>
    </citation>
    <scope>NUCLEOTIDE SEQUENCE [LARGE SCALE GENOMIC DNA]</scope>
    <source>
        <strain evidence="2 3">CBS 203.66</strain>
    </source>
</reference>
<dbReference type="OrthoDB" id="3501663at2759"/>
<name>A0A8T9B3K1_9HELO</name>
<dbReference type="Proteomes" id="UP000469559">
    <property type="component" value="Unassembled WGS sequence"/>
</dbReference>
<dbReference type="InterPro" id="IPR011059">
    <property type="entry name" value="Metal-dep_hydrolase_composite"/>
</dbReference>
<dbReference type="Pfam" id="PF07969">
    <property type="entry name" value="Amidohydro_3"/>
    <property type="match status" value="1"/>
</dbReference>
<evidence type="ECO:0000313" key="3">
    <source>
        <dbReference type="Proteomes" id="UP000469559"/>
    </source>
</evidence>
<evidence type="ECO:0000313" key="2">
    <source>
        <dbReference type="EMBL" id="TVY13043.1"/>
    </source>
</evidence>
<feature type="domain" description="Amidohydrolase 3" evidence="1">
    <location>
        <begin position="37"/>
        <end position="130"/>
    </location>
</feature>
<dbReference type="GO" id="GO:0016810">
    <property type="term" value="F:hydrolase activity, acting on carbon-nitrogen (but not peptide) bonds"/>
    <property type="evidence" value="ECO:0007669"/>
    <property type="project" value="InterPro"/>
</dbReference>
<dbReference type="PANTHER" id="PTHR22642">
    <property type="entry name" value="IMIDAZOLONEPROPIONASE"/>
    <property type="match status" value="1"/>
</dbReference>
<dbReference type="PANTHER" id="PTHR22642:SF2">
    <property type="entry name" value="PROTEIN LONG AFTER FAR-RED 3"/>
    <property type="match status" value="1"/>
</dbReference>
<proteinExistence type="predicted"/>